<dbReference type="PANTHER" id="PTHR11908">
    <property type="entry name" value="XANTHINE DEHYDROGENASE"/>
    <property type="match status" value="1"/>
</dbReference>
<feature type="non-terminal residue" evidence="14">
    <location>
        <position position="223"/>
    </location>
</feature>
<evidence type="ECO:0000256" key="6">
    <source>
        <dbReference type="ARBA" id="ARBA00022714"/>
    </source>
</evidence>
<evidence type="ECO:0000313" key="14">
    <source>
        <dbReference type="EMBL" id="CAF1127068.1"/>
    </source>
</evidence>
<dbReference type="GO" id="GO:0016491">
    <property type="term" value="F:oxidoreductase activity"/>
    <property type="evidence" value="ECO:0007669"/>
    <property type="project" value="UniProtKB-KW"/>
</dbReference>
<keyword evidence="6" id="KW-0001">2Fe-2S</keyword>
<feature type="domain" description="Aldehyde oxidase/xanthine dehydrogenase first molybdopterin binding" evidence="13">
    <location>
        <begin position="2"/>
        <end position="219"/>
    </location>
</feature>
<keyword evidence="15" id="KW-1185">Reference proteome</keyword>
<evidence type="ECO:0000256" key="3">
    <source>
        <dbReference type="ARBA" id="ARBA00006849"/>
    </source>
</evidence>
<evidence type="ECO:0000256" key="5">
    <source>
        <dbReference type="ARBA" id="ARBA00022630"/>
    </source>
</evidence>
<keyword evidence="9" id="KW-0560">Oxidoreductase</keyword>
<comment type="caution">
    <text evidence="14">The sequence shown here is derived from an EMBL/GenBank/DDBJ whole genome shotgun (WGS) entry which is preliminary data.</text>
</comment>
<dbReference type="GO" id="GO:0005506">
    <property type="term" value="F:iron ion binding"/>
    <property type="evidence" value="ECO:0007669"/>
    <property type="project" value="InterPro"/>
</dbReference>
<dbReference type="Pfam" id="PF02738">
    <property type="entry name" value="MoCoBD_1"/>
    <property type="match status" value="1"/>
</dbReference>
<evidence type="ECO:0000259" key="13">
    <source>
        <dbReference type="Pfam" id="PF02738"/>
    </source>
</evidence>
<evidence type="ECO:0000256" key="10">
    <source>
        <dbReference type="ARBA" id="ARBA00023004"/>
    </source>
</evidence>
<protein>
    <recommendedName>
        <fullName evidence="13">Aldehyde oxidase/xanthine dehydrogenase first molybdopterin binding domain-containing protein</fullName>
    </recommendedName>
</protein>
<accession>A0A814R1J9</accession>
<evidence type="ECO:0000256" key="11">
    <source>
        <dbReference type="ARBA" id="ARBA00023014"/>
    </source>
</evidence>
<comment type="cofactor">
    <cofactor evidence="12">
        <name>[2Fe-2S] cluster</name>
        <dbReference type="ChEBI" id="CHEBI:190135"/>
    </cofactor>
</comment>
<dbReference type="SUPFAM" id="SSF56003">
    <property type="entry name" value="Molybdenum cofactor-binding domain"/>
    <property type="match status" value="1"/>
</dbReference>
<dbReference type="Proteomes" id="UP000663879">
    <property type="component" value="Unassembled WGS sequence"/>
</dbReference>
<evidence type="ECO:0000256" key="1">
    <source>
        <dbReference type="ARBA" id="ARBA00001924"/>
    </source>
</evidence>
<keyword evidence="8" id="KW-0274">FAD</keyword>
<dbReference type="GO" id="GO:0051537">
    <property type="term" value="F:2 iron, 2 sulfur cluster binding"/>
    <property type="evidence" value="ECO:0007669"/>
    <property type="project" value="UniProtKB-KW"/>
</dbReference>
<keyword evidence="11" id="KW-0411">Iron-sulfur</keyword>
<keyword evidence="7" id="KW-0479">Metal-binding</keyword>
<evidence type="ECO:0000313" key="15">
    <source>
        <dbReference type="Proteomes" id="UP000663879"/>
    </source>
</evidence>
<dbReference type="OrthoDB" id="8300278at2759"/>
<dbReference type="PANTHER" id="PTHR11908:SF132">
    <property type="entry name" value="ALDEHYDE OXIDASE 1-RELATED"/>
    <property type="match status" value="1"/>
</dbReference>
<evidence type="ECO:0000256" key="2">
    <source>
        <dbReference type="ARBA" id="ARBA00001974"/>
    </source>
</evidence>
<dbReference type="InterPro" id="IPR037165">
    <property type="entry name" value="AldOxase/xan_DH_Mopterin-bd_sf"/>
</dbReference>
<gene>
    <name evidence="14" type="ORF">OXX778_LOCUS22303</name>
</gene>
<dbReference type="EMBL" id="CAJNOC010009283">
    <property type="protein sequence ID" value="CAF1127068.1"/>
    <property type="molecule type" value="Genomic_DNA"/>
</dbReference>
<keyword evidence="10" id="KW-0408">Iron</keyword>
<dbReference type="AlphaFoldDB" id="A0A814R1J9"/>
<evidence type="ECO:0000256" key="8">
    <source>
        <dbReference type="ARBA" id="ARBA00022827"/>
    </source>
</evidence>
<evidence type="ECO:0000256" key="7">
    <source>
        <dbReference type="ARBA" id="ARBA00022723"/>
    </source>
</evidence>
<dbReference type="InterPro" id="IPR008274">
    <property type="entry name" value="AldOxase/xan_DH_MoCoBD1"/>
</dbReference>
<evidence type="ECO:0000256" key="12">
    <source>
        <dbReference type="ARBA" id="ARBA00034078"/>
    </source>
</evidence>
<dbReference type="InterPro" id="IPR016208">
    <property type="entry name" value="Ald_Oxase/xanthine_DH-like"/>
</dbReference>
<proteinExistence type="inferred from homology"/>
<dbReference type="FunFam" id="3.30.365.10:FF:000003">
    <property type="entry name" value="Aldehyde oxidase 1"/>
    <property type="match status" value="1"/>
</dbReference>
<keyword evidence="4" id="KW-0500">Molybdenum</keyword>
<comment type="cofactor">
    <cofactor evidence="1">
        <name>Mo-molybdopterin</name>
        <dbReference type="ChEBI" id="CHEBI:71302"/>
    </cofactor>
</comment>
<evidence type="ECO:0000256" key="9">
    <source>
        <dbReference type="ARBA" id="ARBA00023002"/>
    </source>
</evidence>
<reference evidence="14" key="1">
    <citation type="submission" date="2021-02" db="EMBL/GenBank/DDBJ databases">
        <authorList>
            <person name="Nowell W R."/>
        </authorList>
    </citation>
    <scope>NUCLEOTIDE SEQUENCE</scope>
    <source>
        <strain evidence="14">Ploen Becks lab</strain>
    </source>
</reference>
<dbReference type="Gene3D" id="3.30.365.10">
    <property type="entry name" value="Aldehyde oxidase/xanthine dehydrogenase, molybdopterin binding domain"/>
    <property type="match status" value="2"/>
</dbReference>
<name>A0A814R1J9_9BILA</name>
<sequence length="223" mass="24429">MIFEGTCHIGGQEHFYLETHGCLVVPKNEDNELEIFSSTQNPNEVQKEIAIALGISMNRVVCRAKRVGGGFGGKESRGGNLAAVTSAAALKLKRSVRCVLDRADDMISTGTRHPFLGKYKIRITKDGYFKAIKLDLINNGGSSLDLSGPVADRALNHCDNVYKFPKAVLNGRVAKTNLASNTAFRGFGGPQGMMTTEMMITEIAEKLNLDANEIRQKNFYKEN</sequence>
<evidence type="ECO:0000256" key="4">
    <source>
        <dbReference type="ARBA" id="ARBA00022505"/>
    </source>
</evidence>
<comment type="cofactor">
    <cofactor evidence="2">
        <name>FAD</name>
        <dbReference type="ChEBI" id="CHEBI:57692"/>
    </cofactor>
</comment>
<keyword evidence="5" id="KW-0285">Flavoprotein</keyword>
<organism evidence="14 15">
    <name type="scientific">Brachionus calyciflorus</name>
    <dbReference type="NCBI Taxonomy" id="104777"/>
    <lineage>
        <taxon>Eukaryota</taxon>
        <taxon>Metazoa</taxon>
        <taxon>Spiralia</taxon>
        <taxon>Gnathifera</taxon>
        <taxon>Rotifera</taxon>
        <taxon>Eurotatoria</taxon>
        <taxon>Monogononta</taxon>
        <taxon>Pseudotrocha</taxon>
        <taxon>Ploima</taxon>
        <taxon>Brachionidae</taxon>
        <taxon>Brachionus</taxon>
    </lineage>
</organism>
<comment type="similarity">
    <text evidence="3">Belongs to the xanthine dehydrogenase family.</text>
</comment>